<name>A0A9D1KFV2_9FIRM</name>
<comment type="caution">
    <text evidence="1">The sequence shown here is derived from an EMBL/GenBank/DDBJ whole genome shotgun (WGS) entry which is preliminary data.</text>
</comment>
<sequence length="78" mass="9187">MAARNMDDIAEAFKTLHFQKKFIGGVSEKSVWKQLDKLQKEYRSAYEMQEERFKALLQERDEEIASLKKRLSQGPAHE</sequence>
<evidence type="ECO:0000313" key="1">
    <source>
        <dbReference type="EMBL" id="HIT42100.1"/>
    </source>
</evidence>
<dbReference type="EMBL" id="DVKS01000146">
    <property type="protein sequence ID" value="HIT42100.1"/>
    <property type="molecule type" value="Genomic_DNA"/>
</dbReference>
<dbReference type="AlphaFoldDB" id="A0A9D1KFV2"/>
<protein>
    <submittedName>
        <fullName evidence="1">Uncharacterized protein</fullName>
    </submittedName>
</protein>
<reference evidence="1" key="2">
    <citation type="journal article" date="2021" name="PeerJ">
        <title>Extensive microbial diversity within the chicken gut microbiome revealed by metagenomics and culture.</title>
        <authorList>
            <person name="Gilroy R."/>
            <person name="Ravi A."/>
            <person name="Getino M."/>
            <person name="Pursley I."/>
            <person name="Horton D.L."/>
            <person name="Alikhan N.F."/>
            <person name="Baker D."/>
            <person name="Gharbi K."/>
            <person name="Hall N."/>
            <person name="Watson M."/>
            <person name="Adriaenssens E.M."/>
            <person name="Foster-Nyarko E."/>
            <person name="Jarju S."/>
            <person name="Secka A."/>
            <person name="Antonio M."/>
            <person name="Oren A."/>
            <person name="Chaudhuri R.R."/>
            <person name="La Ragione R."/>
            <person name="Hildebrand F."/>
            <person name="Pallen M.J."/>
        </authorList>
    </citation>
    <scope>NUCLEOTIDE SEQUENCE</scope>
    <source>
        <strain evidence="1">CHK123-3438</strain>
    </source>
</reference>
<organism evidence="1 2">
    <name type="scientific">Candidatus Caccovicinus merdipullorum</name>
    <dbReference type="NCBI Taxonomy" id="2840724"/>
    <lineage>
        <taxon>Bacteria</taxon>
        <taxon>Bacillati</taxon>
        <taxon>Bacillota</taxon>
        <taxon>Clostridia</taxon>
        <taxon>Eubacteriales</taxon>
        <taxon>Candidatus Caccovicinus</taxon>
    </lineage>
</organism>
<evidence type="ECO:0000313" key="2">
    <source>
        <dbReference type="Proteomes" id="UP000886860"/>
    </source>
</evidence>
<gene>
    <name evidence="1" type="ORF">IAB60_08410</name>
</gene>
<reference evidence="1" key="1">
    <citation type="submission" date="2020-10" db="EMBL/GenBank/DDBJ databases">
        <authorList>
            <person name="Gilroy R."/>
        </authorList>
    </citation>
    <scope>NUCLEOTIDE SEQUENCE</scope>
    <source>
        <strain evidence="1">CHK123-3438</strain>
    </source>
</reference>
<accession>A0A9D1KFV2</accession>
<proteinExistence type="predicted"/>
<dbReference type="Proteomes" id="UP000886860">
    <property type="component" value="Unassembled WGS sequence"/>
</dbReference>